<name>A0A6N7XT24_9ACTN</name>
<organism evidence="17 18">
    <name type="scientific">Olsenella porci</name>
    <dbReference type="NCBI Taxonomy" id="2652279"/>
    <lineage>
        <taxon>Bacteria</taxon>
        <taxon>Bacillati</taxon>
        <taxon>Actinomycetota</taxon>
        <taxon>Coriobacteriia</taxon>
        <taxon>Coriobacteriales</taxon>
        <taxon>Atopobiaceae</taxon>
        <taxon>Olsenella</taxon>
    </lineage>
</organism>
<evidence type="ECO:0000256" key="1">
    <source>
        <dbReference type="ARBA" id="ARBA00001864"/>
    </source>
</evidence>
<dbReference type="GO" id="GO:0009073">
    <property type="term" value="P:aromatic amino acid family biosynthetic process"/>
    <property type="evidence" value="ECO:0007669"/>
    <property type="project" value="UniProtKB-KW"/>
</dbReference>
<keyword evidence="12 13" id="KW-0456">Lyase</keyword>
<dbReference type="NCBIfam" id="NF003805">
    <property type="entry name" value="PRK05395.1-2"/>
    <property type="match status" value="1"/>
</dbReference>
<dbReference type="GO" id="GO:0019631">
    <property type="term" value="P:quinate catabolic process"/>
    <property type="evidence" value="ECO:0007669"/>
    <property type="project" value="TreeGrafter"/>
</dbReference>
<keyword evidence="13" id="KW-0028">Amino-acid biosynthesis</keyword>
<evidence type="ECO:0000256" key="8">
    <source>
        <dbReference type="ARBA" id="ARBA00022679"/>
    </source>
</evidence>
<protein>
    <recommendedName>
        <fullName evidence="5 13">3-dehydroquinate dehydratase</fullName>
        <shortName evidence="13">3-dehydroquinase</shortName>
        <ecNumber evidence="5 13">4.2.1.10</ecNumber>
    </recommendedName>
    <alternativeName>
        <fullName evidence="13">Type II DHQase</fullName>
    </alternativeName>
</protein>
<dbReference type="Gene3D" id="3.30.1360.60">
    <property type="entry name" value="Glucose permease domain IIB"/>
    <property type="match status" value="1"/>
</dbReference>
<gene>
    <name evidence="13" type="primary">aroQ</name>
    <name evidence="17" type="ORF">FYJ68_08725</name>
</gene>
<dbReference type="InterPro" id="IPR001874">
    <property type="entry name" value="DHquinase_II"/>
</dbReference>
<feature type="binding site" evidence="13">
    <location>
        <position position="237"/>
    </location>
    <ligand>
        <name>substrate</name>
    </ligand>
</feature>
<feature type="compositionally biased region" description="Acidic residues" evidence="15">
    <location>
        <begin position="141"/>
        <end position="161"/>
    </location>
</feature>
<feature type="domain" description="PTS EIIB type-1" evidence="16">
    <location>
        <begin position="4"/>
        <end position="88"/>
    </location>
</feature>
<dbReference type="GO" id="GO:0016301">
    <property type="term" value="F:kinase activity"/>
    <property type="evidence" value="ECO:0007669"/>
    <property type="project" value="UniProtKB-KW"/>
</dbReference>
<keyword evidence="11 13" id="KW-0057">Aromatic amino acid biosynthesis</keyword>
<keyword evidence="9" id="KW-0598">Phosphotransferase system</keyword>
<dbReference type="InterPro" id="IPR036441">
    <property type="entry name" value="DHquinase_II_sf"/>
</dbReference>
<proteinExistence type="inferred from homology"/>
<evidence type="ECO:0000256" key="11">
    <source>
        <dbReference type="ARBA" id="ARBA00023141"/>
    </source>
</evidence>
<comment type="catalytic activity">
    <reaction evidence="1 13">
        <text>3-dehydroquinate = 3-dehydroshikimate + H2O</text>
        <dbReference type="Rhea" id="RHEA:21096"/>
        <dbReference type="ChEBI" id="CHEBI:15377"/>
        <dbReference type="ChEBI" id="CHEBI:16630"/>
        <dbReference type="ChEBI" id="CHEBI:32364"/>
        <dbReference type="EC" id="4.2.1.10"/>
    </reaction>
</comment>
<dbReference type="SUPFAM" id="SSF52304">
    <property type="entry name" value="Type II 3-dehydroquinate dehydratase"/>
    <property type="match status" value="1"/>
</dbReference>
<dbReference type="GO" id="GO:0008982">
    <property type="term" value="F:protein-N(PI)-phosphohistidine-sugar phosphotransferase activity"/>
    <property type="evidence" value="ECO:0007669"/>
    <property type="project" value="InterPro"/>
</dbReference>
<evidence type="ECO:0000256" key="6">
    <source>
        <dbReference type="ARBA" id="ARBA00022448"/>
    </source>
</evidence>
<evidence type="ECO:0000256" key="3">
    <source>
        <dbReference type="ARBA" id="ARBA00011037"/>
    </source>
</evidence>
<keyword evidence="18" id="KW-1185">Reference proteome</keyword>
<evidence type="ECO:0000256" key="12">
    <source>
        <dbReference type="ARBA" id="ARBA00023239"/>
    </source>
</evidence>
<evidence type="ECO:0000256" key="15">
    <source>
        <dbReference type="SAM" id="MobiDB-lite"/>
    </source>
</evidence>
<feature type="site" description="Transition state stabilizer" evidence="13">
    <location>
        <position position="180"/>
    </location>
</feature>
<feature type="binding site" evidence="13">
    <location>
        <begin position="264"/>
        <end position="265"/>
    </location>
    <ligand>
        <name>substrate</name>
    </ligand>
</feature>
<dbReference type="UniPathway" id="UPA00053">
    <property type="reaction ID" value="UER00086"/>
</dbReference>
<evidence type="ECO:0000256" key="14">
    <source>
        <dbReference type="PROSITE-ProRule" id="PRU00421"/>
    </source>
</evidence>
<evidence type="ECO:0000256" key="9">
    <source>
        <dbReference type="ARBA" id="ARBA00022683"/>
    </source>
</evidence>
<comment type="pathway">
    <text evidence="2 13">Metabolic intermediate biosynthesis; chorismate biosynthesis; chorismate from D-erythrose 4-phosphate and phosphoenolpyruvate: step 3/7.</text>
</comment>
<evidence type="ECO:0000256" key="13">
    <source>
        <dbReference type="HAMAP-Rule" id="MF_00169"/>
    </source>
</evidence>
<dbReference type="InterPro" id="IPR001996">
    <property type="entry name" value="PTS_IIB_1"/>
</dbReference>
<dbReference type="Pfam" id="PF01220">
    <property type="entry name" value="DHquinase_II"/>
    <property type="match status" value="1"/>
</dbReference>
<feature type="binding site" evidence="13">
    <location>
        <position position="243"/>
    </location>
    <ligand>
        <name>substrate</name>
    </ligand>
</feature>
<comment type="similarity">
    <text evidence="3 13">Belongs to the type-II 3-dehydroquinase family.</text>
</comment>
<feature type="binding site" evidence="13">
    <location>
        <position position="250"/>
    </location>
    <ligand>
        <name>substrate</name>
    </ligand>
</feature>
<evidence type="ECO:0000256" key="4">
    <source>
        <dbReference type="ARBA" id="ARBA00011193"/>
    </source>
</evidence>
<dbReference type="EC" id="4.2.1.10" evidence="5 13"/>
<dbReference type="PROSITE" id="PS51098">
    <property type="entry name" value="PTS_EIIB_TYPE_1"/>
    <property type="match status" value="1"/>
</dbReference>
<keyword evidence="7" id="KW-0762">Sugar transport</keyword>
<dbReference type="Pfam" id="PF00367">
    <property type="entry name" value="PTS_EIIB"/>
    <property type="match status" value="1"/>
</dbReference>
<evidence type="ECO:0000313" key="17">
    <source>
        <dbReference type="EMBL" id="MST73186.1"/>
    </source>
</evidence>
<dbReference type="PROSITE" id="PS01029">
    <property type="entry name" value="DEHYDROQUINASE_II"/>
    <property type="match status" value="1"/>
</dbReference>
<comment type="subunit">
    <text evidence="4 13">Homododecamer.</text>
</comment>
<comment type="function">
    <text evidence="13">Catalyzes a trans-dehydration via an enolate intermediate.</text>
</comment>
<keyword evidence="6" id="KW-0813">Transport</keyword>
<dbReference type="NCBIfam" id="NF003806">
    <property type="entry name" value="PRK05395.1-3"/>
    <property type="match status" value="1"/>
</dbReference>
<dbReference type="GO" id="GO:0009423">
    <property type="term" value="P:chorismate biosynthetic process"/>
    <property type="evidence" value="ECO:0007669"/>
    <property type="project" value="UniProtKB-UniRule"/>
</dbReference>
<dbReference type="RefSeq" id="WP_154435828.1">
    <property type="nucleotide sequence ID" value="NZ_VUNC01000007.1"/>
</dbReference>
<dbReference type="InterPro" id="IPR036878">
    <property type="entry name" value="Glu_permease_IIB"/>
</dbReference>
<accession>A0A6N7XT24</accession>
<dbReference type="InterPro" id="IPR018113">
    <property type="entry name" value="PTrfase_EIIB_Cys"/>
</dbReference>
<dbReference type="InterPro" id="IPR018509">
    <property type="entry name" value="DHquinase_II_CS"/>
</dbReference>
<feature type="region of interest" description="Disordered" evidence="15">
    <location>
        <begin position="141"/>
        <end position="166"/>
    </location>
</feature>
<evidence type="ECO:0000256" key="10">
    <source>
        <dbReference type="ARBA" id="ARBA00022777"/>
    </source>
</evidence>
<feature type="active site" description="Proton donor" evidence="13">
    <location>
        <position position="263"/>
    </location>
</feature>
<feature type="active site" description="Phosphocysteine intermediate; for EIIB activity" evidence="14">
    <location>
        <position position="26"/>
    </location>
</feature>
<reference evidence="17 18" key="1">
    <citation type="submission" date="2019-08" db="EMBL/GenBank/DDBJ databases">
        <title>In-depth cultivation of the pig gut microbiome towards novel bacterial diversity and tailored functional studies.</title>
        <authorList>
            <person name="Wylensek D."/>
            <person name="Hitch T.C.A."/>
            <person name="Clavel T."/>
        </authorList>
    </citation>
    <scope>NUCLEOTIDE SEQUENCE [LARGE SCALE GENOMIC DNA]</scope>
    <source>
        <strain evidence="17 18">CA-Schmier-601-WT-1</strain>
    </source>
</reference>
<keyword evidence="8" id="KW-0808">Transferase</keyword>
<feature type="binding site" evidence="13">
    <location>
        <position position="274"/>
    </location>
    <ligand>
        <name>substrate</name>
    </ligand>
</feature>
<dbReference type="PROSITE" id="PS01035">
    <property type="entry name" value="PTS_EIIB_TYPE_1_CYS"/>
    <property type="match status" value="1"/>
</dbReference>
<dbReference type="NCBIfam" id="NF003807">
    <property type="entry name" value="PRK05395.1-4"/>
    <property type="match status" value="1"/>
</dbReference>
<evidence type="ECO:0000259" key="16">
    <source>
        <dbReference type="PROSITE" id="PS51098"/>
    </source>
</evidence>
<dbReference type="EMBL" id="VUNC01000007">
    <property type="protein sequence ID" value="MST73186.1"/>
    <property type="molecule type" value="Genomic_DNA"/>
</dbReference>
<dbReference type="Gene3D" id="3.40.50.9100">
    <property type="entry name" value="Dehydroquinase, class II"/>
    <property type="match status" value="1"/>
</dbReference>
<sequence length="312" mass="33310">MNDQEIASRVLSCVGGSVNVTSNTLCMTRLRITIANPTLVDEEGLSQIPGVLGTVGRGPYGIEVVFGPKSIGGIYDAFSGLTSQGQTDRSSFADLSHGGNSLNVRVTGSTTPARPTPGAIAQELEDHDSEARELERMLADAENDPDDDFADEASEETDDSADGPRLLVLNGPNINMLGIREPDLYGTEDFASLLELCHEAAEEEGFSVCRCYQSNHEGDLVDAIQDAYGRFDGIVINPGAYTHTSVAILDALKAVSIPAVEVHISKVDEREGFRQVSYVRAACFETVMGLGIKGYAKAIADLAAHLAKEDEQ</sequence>
<feature type="active site" description="Proton acceptor" evidence="13">
    <location>
        <position position="185"/>
    </location>
</feature>
<evidence type="ECO:0000256" key="2">
    <source>
        <dbReference type="ARBA" id="ARBA00004902"/>
    </source>
</evidence>
<dbReference type="PANTHER" id="PTHR21272">
    <property type="entry name" value="CATABOLIC 3-DEHYDROQUINASE"/>
    <property type="match status" value="1"/>
</dbReference>
<evidence type="ECO:0000256" key="5">
    <source>
        <dbReference type="ARBA" id="ARBA00012060"/>
    </source>
</evidence>
<dbReference type="GO" id="GO:0003855">
    <property type="term" value="F:3-dehydroquinate dehydratase activity"/>
    <property type="evidence" value="ECO:0007669"/>
    <property type="project" value="UniProtKB-UniRule"/>
</dbReference>
<evidence type="ECO:0000256" key="7">
    <source>
        <dbReference type="ARBA" id="ARBA00022597"/>
    </source>
</evidence>
<dbReference type="PANTHER" id="PTHR21272:SF3">
    <property type="entry name" value="CATABOLIC 3-DEHYDROQUINASE"/>
    <property type="match status" value="1"/>
</dbReference>
<dbReference type="Proteomes" id="UP000469325">
    <property type="component" value="Unassembled WGS sequence"/>
</dbReference>
<dbReference type="SUPFAM" id="SSF55604">
    <property type="entry name" value="Glucose permease domain IIB"/>
    <property type="match status" value="1"/>
</dbReference>
<dbReference type="HAMAP" id="MF_00169">
    <property type="entry name" value="AroQ"/>
    <property type="match status" value="1"/>
</dbReference>
<keyword evidence="10" id="KW-0418">Kinase</keyword>
<dbReference type="AlphaFoldDB" id="A0A6N7XT24"/>
<evidence type="ECO:0000313" key="18">
    <source>
        <dbReference type="Proteomes" id="UP000469325"/>
    </source>
</evidence>
<dbReference type="GO" id="GO:0008652">
    <property type="term" value="P:amino acid biosynthetic process"/>
    <property type="evidence" value="ECO:0007669"/>
    <property type="project" value="UniProtKB-KW"/>
</dbReference>
<dbReference type="CDD" id="cd00466">
    <property type="entry name" value="DHQase_II"/>
    <property type="match status" value="1"/>
</dbReference>
<dbReference type="GO" id="GO:0009401">
    <property type="term" value="P:phosphoenolpyruvate-dependent sugar phosphotransferase system"/>
    <property type="evidence" value="ECO:0007669"/>
    <property type="project" value="UniProtKB-KW"/>
</dbReference>
<comment type="caution">
    <text evidence="17">The sequence shown here is derived from an EMBL/GenBank/DDBJ whole genome shotgun (WGS) entry which is preliminary data.</text>
</comment>